<dbReference type="Proteomes" id="UP001230051">
    <property type="component" value="Unassembled WGS sequence"/>
</dbReference>
<evidence type="ECO:0000256" key="2">
    <source>
        <dbReference type="ARBA" id="ARBA00004532"/>
    </source>
</evidence>
<keyword evidence="5" id="KW-0166">Nematocyst</keyword>
<protein>
    <submittedName>
        <fullName evidence="7">Uncharacterized protein</fullName>
    </submittedName>
</protein>
<evidence type="ECO:0000256" key="6">
    <source>
        <dbReference type="SAM" id="SignalP"/>
    </source>
</evidence>
<comment type="subcellular location">
    <subcellularLocation>
        <location evidence="2">Nematocyst</location>
    </subcellularLocation>
    <subcellularLocation>
        <location evidence="1">Target cell membrane</location>
    </subcellularLocation>
</comment>
<dbReference type="GO" id="GO:0015267">
    <property type="term" value="F:channel activity"/>
    <property type="evidence" value="ECO:0007669"/>
    <property type="project" value="InterPro"/>
</dbReference>
<dbReference type="InterPro" id="IPR015926">
    <property type="entry name" value="Cytolysin/lectin"/>
</dbReference>
<dbReference type="InterPro" id="IPR009104">
    <property type="entry name" value="Anemon_actinoporin-like"/>
</dbReference>
<name>A0AAD8CF67_ACIOX</name>
<dbReference type="PANTHER" id="PTHR40388">
    <property type="entry name" value="BRYOPORIN"/>
    <property type="match status" value="1"/>
</dbReference>
<evidence type="ECO:0000256" key="4">
    <source>
        <dbReference type="ARBA" id="ARBA00023298"/>
    </source>
</evidence>
<dbReference type="InterPro" id="IPR050677">
    <property type="entry name" value="Actinoporin_PFT"/>
</dbReference>
<dbReference type="GO" id="GO:0046931">
    <property type="term" value="P:pore complex assembly"/>
    <property type="evidence" value="ECO:0007669"/>
    <property type="project" value="InterPro"/>
</dbReference>
<sequence length="188" mass="20998">MEAATLASVLIAGASLAGTTIEQISNAINTERNVTIHITNFCKDYNLTNPRVFTSSGYSHDPPQPTIKTQTMEACSFTKNPNKLWGCIGVLTYDVCKIEESKADSCLAIMFSVPYDYTKYENWFAVGIFDSGRSCDESLFNLMYYESGNFSRDNSSGNEIKQVRNAIEIKGTMSPRAKSIMKVEVWDY</sequence>
<feature type="chain" id="PRO_5042076098" evidence="6">
    <location>
        <begin position="18"/>
        <end position="188"/>
    </location>
</feature>
<evidence type="ECO:0000256" key="5">
    <source>
        <dbReference type="ARBA" id="ARBA00023331"/>
    </source>
</evidence>
<keyword evidence="6" id="KW-0732">Signal</keyword>
<accession>A0AAD8CF67</accession>
<dbReference type="SUPFAM" id="SSF63724">
    <property type="entry name" value="Cytolysin/lectin"/>
    <property type="match status" value="1"/>
</dbReference>
<keyword evidence="8" id="KW-1185">Reference proteome</keyword>
<dbReference type="EMBL" id="JAGXEW010000281">
    <property type="protein sequence ID" value="KAK1142139.1"/>
    <property type="molecule type" value="Genomic_DNA"/>
</dbReference>
<keyword evidence="3" id="KW-1052">Target cell membrane</keyword>
<feature type="signal peptide" evidence="6">
    <location>
        <begin position="1"/>
        <end position="17"/>
    </location>
</feature>
<dbReference type="GO" id="GO:0044218">
    <property type="term" value="C:other organism cell membrane"/>
    <property type="evidence" value="ECO:0007669"/>
    <property type="project" value="UniProtKB-KW"/>
</dbReference>
<dbReference type="GO" id="GO:0006812">
    <property type="term" value="P:monoatomic cation transport"/>
    <property type="evidence" value="ECO:0007669"/>
    <property type="project" value="InterPro"/>
</dbReference>
<gene>
    <name evidence="7" type="ORF">AOXY_G36979</name>
</gene>
<proteinExistence type="predicted"/>
<dbReference type="Gene3D" id="2.60.270.20">
    <property type="entry name" value="Cytolysin/lectin"/>
    <property type="match status" value="1"/>
</dbReference>
<evidence type="ECO:0000256" key="3">
    <source>
        <dbReference type="ARBA" id="ARBA00022537"/>
    </source>
</evidence>
<organism evidence="7 8">
    <name type="scientific">Acipenser oxyrinchus oxyrinchus</name>
    <dbReference type="NCBI Taxonomy" id="40147"/>
    <lineage>
        <taxon>Eukaryota</taxon>
        <taxon>Metazoa</taxon>
        <taxon>Chordata</taxon>
        <taxon>Craniata</taxon>
        <taxon>Vertebrata</taxon>
        <taxon>Euteleostomi</taxon>
        <taxon>Actinopterygii</taxon>
        <taxon>Chondrostei</taxon>
        <taxon>Acipenseriformes</taxon>
        <taxon>Acipenseridae</taxon>
        <taxon>Acipenser</taxon>
    </lineage>
</organism>
<keyword evidence="4" id="KW-1053">Target membrane</keyword>
<dbReference type="Pfam" id="PF06369">
    <property type="entry name" value="Anemone_cytotox"/>
    <property type="match status" value="1"/>
</dbReference>
<dbReference type="GO" id="GO:0051715">
    <property type="term" value="P:cytolysis in another organism"/>
    <property type="evidence" value="ECO:0007669"/>
    <property type="project" value="InterPro"/>
</dbReference>
<comment type="caution">
    <text evidence="7">The sequence shown here is derived from an EMBL/GenBank/DDBJ whole genome shotgun (WGS) entry which is preliminary data.</text>
</comment>
<dbReference type="GO" id="GO:0042151">
    <property type="term" value="C:nematocyst"/>
    <property type="evidence" value="ECO:0007669"/>
    <property type="project" value="UniProtKB-SubCell"/>
</dbReference>
<evidence type="ECO:0000313" key="8">
    <source>
        <dbReference type="Proteomes" id="UP001230051"/>
    </source>
</evidence>
<keyword evidence="4" id="KW-0472">Membrane</keyword>
<evidence type="ECO:0000256" key="1">
    <source>
        <dbReference type="ARBA" id="ARBA00004175"/>
    </source>
</evidence>
<evidence type="ECO:0000313" key="7">
    <source>
        <dbReference type="EMBL" id="KAK1142139.1"/>
    </source>
</evidence>
<dbReference type="PANTHER" id="PTHR40388:SF1">
    <property type="entry name" value="BRYOPORIN"/>
    <property type="match status" value="1"/>
</dbReference>
<reference evidence="7" key="1">
    <citation type="submission" date="2022-02" db="EMBL/GenBank/DDBJ databases">
        <title>Atlantic sturgeon de novo genome assembly.</title>
        <authorList>
            <person name="Stock M."/>
            <person name="Klopp C."/>
            <person name="Guiguen Y."/>
            <person name="Cabau C."/>
            <person name="Parinello H."/>
            <person name="Santidrian Yebra-Pimentel E."/>
            <person name="Kuhl H."/>
            <person name="Dirks R.P."/>
            <person name="Guessner J."/>
            <person name="Wuertz S."/>
            <person name="Du K."/>
            <person name="Schartl M."/>
        </authorList>
    </citation>
    <scope>NUCLEOTIDE SEQUENCE</scope>
    <source>
        <strain evidence="7">STURGEONOMICS-FGT-2020</strain>
        <tissue evidence="7">Whole blood</tissue>
    </source>
</reference>
<dbReference type="AlphaFoldDB" id="A0AAD8CF67"/>
<dbReference type="GO" id="GO:0046930">
    <property type="term" value="C:pore complex"/>
    <property type="evidence" value="ECO:0007669"/>
    <property type="project" value="InterPro"/>
</dbReference>